<keyword evidence="7" id="KW-0520">NAD</keyword>
<keyword evidence="4" id="KW-0479">Metal-binding</keyword>
<evidence type="ECO:0000256" key="6">
    <source>
        <dbReference type="ARBA" id="ARBA00022833"/>
    </source>
</evidence>
<evidence type="ECO:0000259" key="12">
    <source>
        <dbReference type="Pfam" id="PF24621"/>
    </source>
</evidence>
<dbReference type="RefSeq" id="WP_114406810.1">
    <property type="nucleotide sequence ID" value="NZ_QOWE01000011.1"/>
</dbReference>
<keyword evidence="9" id="KW-0170">Cobalt</keyword>
<keyword evidence="6" id="KW-0862">Zinc</keyword>
<evidence type="ECO:0000313" key="14">
    <source>
        <dbReference type="Proteomes" id="UP000253383"/>
    </source>
</evidence>
<dbReference type="Proteomes" id="UP000253383">
    <property type="component" value="Unassembled WGS sequence"/>
</dbReference>
<evidence type="ECO:0000259" key="11">
    <source>
        <dbReference type="Pfam" id="PF01761"/>
    </source>
</evidence>
<gene>
    <name evidence="13" type="primary">aroB</name>
    <name evidence="13" type="ORF">DUE52_14860</name>
</gene>
<dbReference type="AlphaFoldDB" id="A0A368JM74"/>
<comment type="cofactor">
    <cofactor evidence="2">
        <name>Co(2+)</name>
        <dbReference type="ChEBI" id="CHEBI:48828"/>
    </cofactor>
</comment>
<dbReference type="InterPro" id="IPR056179">
    <property type="entry name" value="DHQS_C"/>
</dbReference>
<dbReference type="EMBL" id="QOWE01000011">
    <property type="protein sequence ID" value="RCR68760.1"/>
    <property type="molecule type" value="Genomic_DNA"/>
</dbReference>
<dbReference type="InterPro" id="IPR050071">
    <property type="entry name" value="Dehydroquinate_synthase"/>
</dbReference>
<evidence type="ECO:0000256" key="1">
    <source>
        <dbReference type="ARBA" id="ARBA00001911"/>
    </source>
</evidence>
<evidence type="ECO:0000256" key="8">
    <source>
        <dbReference type="ARBA" id="ARBA00023239"/>
    </source>
</evidence>
<dbReference type="Pfam" id="PF01761">
    <property type="entry name" value="DHQ_synthase"/>
    <property type="match status" value="1"/>
</dbReference>
<comment type="cofactor">
    <cofactor evidence="1">
        <name>NAD(+)</name>
        <dbReference type="ChEBI" id="CHEBI:57540"/>
    </cofactor>
</comment>
<proteinExistence type="predicted"/>
<evidence type="ECO:0000256" key="9">
    <source>
        <dbReference type="ARBA" id="ARBA00023285"/>
    </source>
</evidence>
<dbReference type="PANTHER" id="PTHR43622:SF1">
    <property type="entry name" value="3-DEHYDROQUINATE SYNTHASE"/>
    <property type="match status" value="1"/>
</dbReference>
<keyword evidence="8 13" id="KW-0456">Lyase</keyword>
<evidence type="ECO:0000256" key="7">
    <source>
        <dbReference type="ARBA" id="ARBA00023027"/>
    </source>
</evidence>
<evidence type="ECO:0000256" key="2">
    <source>
        <dbReference type="ARBA" id="ARBA00001941"/>
    </source>
</evidence>
<evidence type="ECO:0000256" key="5">
    <source>
        <dbReference type="ARBA" id="ARBA00022741"/>
    </source>
</evidence>
<name>A0A368JM74_9BACT</name>
<dbReference type="PANTHER" id="PTHR43622">
    <property type="entry name" value="3-DEHYDROQUINATE SYNTHASE"/>
    <property type="match status" value="1"/>
</dbReference>
<dbReference type="Gene3D" id="1.20.1090.10">
    <property type="entry name" value="Dehydroquinate synthase-like - alpha domain"/>
    <property type="match status" value="1"/>
</dbReference>
<dbReference type="NCBIfam" id="TIGR01357">
    <property type="entry name" value="aroB"/>
    <property type="match status" value="1"/>
</dbReference>
<dbReference type="EC" id="4.2.3.4" evidence="10"/>
<dbReference type="OrthoDB" id="9806583at2"/>
<dbReference type="GO" id="GO:0000166">
    <property type="term" value="F:nucleotide binding"/>
    <property type="evidence" value="ECO:0007669"/>
    <property type="project" value="UniProtKB-KW"/>
</dbReference>
<evidence type="ECO:0000313" key="13">
    <source>
        <dbReference type="EMBL" id="RCR68760.1"/>
    </source>
</evidence>
<dbReference type="InterPro" id="IPR030960">
    <property type="entry name" value="DHQS/DOIS_N"/>
</dbReference>
<dbReference type="PIRSF" id="PIRSF001455">
    <property type="entry name" value="DHQ_synth"/>
    <property type="match status" value="1"/>
</dbReference>
<dbReference type="GO" id="GO:0005737">
    <property type="term" value="C:cytoplasm"/>
    <property type="evidence" value="ECO:0007669"/>
    <property type="project" value="InterPro"/>
</dbReference>
<protein>
    <recommendedName>
        <fullName evidence="10">3-dehydroquinate synthase</fullName>
        <ecNumber evidence="10">4.2.3.4</ecNumber>
    </recommendedName>
</protein>
<dbReference type="SUPFAM" id="SSF56796">
    <property type="entry name" value="Dehydroquinate synthase-like"/>
    <property type="match status" value="1"/>
</dbReference>
<dbReference type="GO" id="GO:0003856">
    <property type="term" value="F:3-dehydroquinate synthase activity"/>
    <property type="evidence" value="ECO:0007669"/>
    <property type="project" value="UniProtKB-UniRule"/>
</dbReference>
<keyword evidence="5" id="KW-0547">Nucleotide-binding</keyword>
<dbReference type="GO" id="GO:0009423">
    <property type="term" value="P:chorismate biosynthetic process"/>
    <property type="evidence" value="ECO:0007669"/>
    <property type="project" value="UniProtKB-UniRule"/>
</dbReference>
<dbReference type="Gene3D" id="3.40.50.1970">
    <property type="match status" value="1"/>
</dbReference>
<feature type="domain" description="3-dehydroquinate synthase N-terminal" evidence="11">
    <location>
        <begin position="50"/>
        <end position="162"/>
    </location>
</feature>
<keyword evidence="14" id="KW-1185">Reference proteome</keyword>
<organism evidence="13 14">
    <name type="scientific">Larkinella punicea</name>
    <dbReference type="NCBI Taxonomy" id="2315727"/>
    <lineage>
        <taxon>Bacteria</taxon>
        <taxon>Pseudomonadati</taxon>
        <taxon>Bacteroidota</taxon>
        <taxon>Cytophagia</taxon>
        <taxon>Cytophagales</taxon>
        <taxon>Spirosomataceae</taxon>
        <taxon>Larkinella</taxon>
    </lineage>
</organism>
<dbReference type="InterPro" id="IPR030963">
    <property type="entry name" value="DHQ_synth_fam"/>
</dbReference>
<evidence type="ECO:0000256" key="3">
    <source>
        <dbReference type="ARBA" id="ARBA00003485"/>
    </source>
</evidence>
<evidence type="ECO:0000256" key="10">
    <source>
        <dbReference type="NCBIfam" id="TIGR01357"/>
    </source>
</evidence>
<dbReference type="CDD" id="cd08195">
    <property type="entry name" value="DHQS"/>
    <property type="match status" value="1"/>
</dbReference>
<dbReference type="Pfam" id="PF24621">
    <property type="entry name" value="DHQS_C"/>
    <property type="match status" value="1"/>
</dbReference>
<accession>A0A368JM74</accession>
<reference evidence="13 14" key="1">
    <citation type="submission" date="2018-07" db="EMBL/GenBank/DDBJ databases">
        <title>Genome analysis of Larkinella rosea.</title>
        <authorList>
            <person name="Zhou Z."/>
            <person name="Wang G."/>
        </authorList>
    </citation>
    <scope>NUCLEOTIDE SEQUENCE [LARGE SCALE GENOMIC DNA]</scope>
    <source>
        <strain evidence="14">zzj9</strain>
    </source>
</reference>
<comment type="function">
    <text evidence="3">Catalyzes the conversion of 3-deoxy-D-arabino-heptulosonate 7-phosphate (DAHP) to dehydroquinate (DHQ).</text>
</comment>
<feature type="domain" description="3-dehydroquinate synthase C-terminal" evidence="12">
    <location>
        <begin position="164"/>
        <end position="305"/>
    </location>
</feature>
<evidence type="ECO:0000256" key="4">
    <source>
        <dbReference type="ARBA" id="ARBA00022723"/>
    </source>
</evidence>
<dbReference type="GO" id="GO:0009073">
    <property type="term" value="P:aromatic amino acid family biosynthetic process"/>
    <property type="evidence" value="ECO:0007669"/>
    <property type="project" value="InterPro"/>
</dbReference>
<dbReference type="GO" id="GO:0046872">
    <property type="term" value="F:metal ion binding"/>
    <property type="evidence" value="ECO:0007669"/>
    <property type="project" value="UniProtKB-KW"/>
</dbReference>
<dbReference type="InterPro" id="IPR016037">
    <property type="entry name" value="DHQ_synth_AroB"/>
</dbReference>
<comment type="caution">
    <text evidence="13">The sequence shown here is derived from an EMBL/GenBank/DDBJ whole genome shotgun (WGS) entry which is preliminary data.</text>
</comment>
<sequence length="341" mass="38025">MSVHISSLAESLPAFLKQHNYSAIAVLADANTKRLCYPAIKNFLPKHKIITVRAGEEFKNLATCETVWQALTDAQFDRHALLIDLGGGVVGDLGGFCAATYKRGIDFIQIPTTLLSQVDASVGGKLGIDFHGFKNHIGVFKLPETVLIDTVFFQTLPELELRSGFAEIIKHCLIADAAKWNVIRRRDLHRQDWNDLVAHSVGVKKNIVEQDPNEKGIRKILNFGHTLGHALETHFLADPKRRLLHGEAIAAGMIAEAFIAKRKGLIETGLLEQIEEYLFSIYGRVKLTDADLEPVLKLTLQDKKNRNGEVRMALLDGPGSCTYDVLVTKAEMRRALDYYRT</sequence>